<dbReference type="Pfam" id="PF01163">
    <property type="entry name" value="RIO1"/>
    <property type="match status" value="1"/>
</dbReference>
<organism evidence="13 14">
    <name type="scientific">Caldivirga maquilingensis (strain ATCC 700844 / DSM 13496 / JCM 10307 / IC-167)</name>
    <dbReference type="NCBI Taxonomy" id="397948"/>
    <lineage>
        <taxon>Archaea</taxon>
        <taxon>Thermoproteota</taxon>
        <taxon>Thermoprotei</taxon>
        <taxon>Thermoproteales</taxon>
        <taxon>Thermoproteaceae</taxon>
        <taxon>Caldivirga</taxon>
    </lineage>
</organism>
<keyword evidence="7 13" id="KW-0418">Kinase</keyword>
<dbReference type="Gene3D" id="3.30.200.20">
    <property type="entry name" value="Phosphorylase Kinase, domain 1"/>
    <property type="match status" value="1"/>
</dbReference>
<name>A8MC37_CALMQ</name>
<reference evidence="13 14" key="1">
    <citation type="submission" date="2007-10" db="EMBL/GenBank/DDBJ databases">
        <title>Complete sequence of Caldivirga maquilingensis IC-167.</title>
        <authorList>
            <consortium name="US DOE Joint Genome Institute"/>
            <person name="Copeland A."/>
            <person name="Lucas S."/>
            <person name="Lapidus A."/>
            <person name="Barry K."/>
            <person name="Glavina del Rio T."/>
            <person name="Dalin E."/>
            <person name="Tice H."/>
            <person name="Pitluck S."/>
            <person name="Saunders E."/>
            <person name="Brettin T."/>
            <person name="Bruce D."/>
            <person name="Detter J.C."/>
            <person name="Han C."/>
            <person name="Schmutz J."/>
            <person name="Larimer F."/>
            <person name="Land M."/>
            <person name="Hauser L."/>
            <person name="Kyrpides N."/>
            <person name="Ivanova N."/>
            <person name="Biddle J.F."/>
            <person name="Zhang Z."/>
            <person name="Fitz-Gibbon S.T."/>
            <person name="Lowe T.M."/>
            <person name="Saltikov C."/>
            <person name="House C.H."/>
            <person name="Richardson P."/>
        </authorList>
    </citation>
    <scope>NUCLEOTIDE SEQUENCE [LARGE SCALE GENOMIC DNA]</scope>
    <source>
        <strain evidence="14">ATCC 700844 / DSM 13496 / JCM 10307 / IC-167</strain>
    </source>
</reference>
<dbReference type="InterPro" id="IPR018935">
    <property type="entry name" value="RIO_kinase_CS"/>
</dbReference>
<dbReference type="EMBL" id="CP000852">
    <property type="protein sequence ID" value="ABW01343.1"/>
    <property type="molecule type" value="Genomic_DNA"/>
</dbReference>
<evidence type="ECO:0000256" key="2">
    <source>
        <dbReference type="ARBA" id="ARBA00012513"/>
    </source>
</evidence>
<keyword evidence="5" id="KW-0479">Metal-binding</keyword>
<dbReference type="eggNOG" id="arCOG01180">
    <property type="taxonomic scope" value="Archaea"/>
</dbReference>
<keyword evidence="6" id="KW-0547">Nucleotide-binding</keyword>
<evidence type="ECO:0000256" key="5">
    <source>
        <dbReference type="ARBA" id="ARBA00022723"/>
    </source>
</evidence>
<proteinExistence type="inferred from homology"/>
<dbReference type="EC" id="2.7.11.1" evidence="2"/>
<dbReference type="InterPro" id="IPR051272">
    <property type="entry name" value="RIO-type_Ser/Thr_kinase"/>
</dbReference>
<dbReference type="InterPro" id="IPR011009">
    <property type="entry name" value="Kinase-like_dom_sf"/>
</dbReference>
<evidence type="ECO:0000256" key="9">
    <source>
        <dbReference type="ARBA" id="ARBA00022842"/>
    </source>
</evidence>
<sequence>MPDESKIERDRIEKRRFRIKDIDQLKLVDDVFNEYTLKALYEIMNRRIVLEVYGPIAQGKEAKVIWGKDYDGKDLALKVYYTLANRFVNRNPYIIGDRRFSGKPSNPFKLASMWCRKEFRNMKRAYEAGVLVPRPIAFYSNILVMEFIGEEGVPAPLLKDVPPDDVQAAYIDVILNVEKAFIIGKLIHADLSEYNILNWNNKLYIIDWGSAVDSSHPNFMDLLYRDVRNINRFFSKLGASVVDEGKITEALIKRSKGSYIVSDGRVIVDGKDLLGYLSIN</sequence>
<dbReference type="Proteomes" id="UP000001137">
    <property type="component" value="Chromosome"/>
</dbReference>
<keyword evidence="14" id="KW-1185">Reference proteome</keyword>
<keyword evidence="8" id="KW-0067">ATP-binding</keyword>
<evidence type="ECO:0000256" key="6">
    <source>
        <dbReference type="ARBA" id="ARBA00022741"/>
    </source>
</evidence>
<dbReference type="AlphaFoldDB" id="A8MC37"/>
<accession>A8MC37</accession>
<comment type="catalytic activity">
    <reaction evidence="11">
        <text>L-seryl-[protein] + ATP = O-phospho-L-seryl-[protein] + ADP + H(+)</text>
        <dbReference type="Rhea" id="RHEA:17989"/>
        <dbReference type="Rhea" id="RHEA-COMP:9863"/>
        <dbReference type="Rhea" id="RHEA-COMP:11604"/>
        <dbReference type="ChEBI" id="CHEBI:15378"/>
        <dbReference type="ChEBI" id="CHEBI:29999"/>
        <dbReference type="ChEBI" id="CHEBI:30616"/>
        <dbReference type="ChEBI" id="CHEBI:83421"/>
        <dbReference type="ChEBI" id="CHEBI:456216"/>
        <dbReference type="EC" id="2.7.11.1"/>
    </reaction>
</comment>
<keyword evidence="4 13" id="KW-0808">Transferase</keyword>
<dbReference type="GO" id="GO:0046872">
    <property type="term" value="F:metal ion binding"/>
    <property type="evidence" value="ECO:0007669"/>
    <property type="project" value="UniProtKB-KW"/>
</dbReference>
<dbReference type="PROSITE" id="PS01245">
    <property type="entry name" value="RIO1"/>
    <property type="match status" value="1"/>
</dbReference>
<evidence type="ECO:0000256" key="1">
    <source>
        <dbReference type="ARBA" id="ARBA00009196"/>
    </source>
</evidence>
<dbReference type="InterPro" id="IPR000687">
    <property type="entry name" value="RIO_kinase"/>
</dbReference>
<evidence type="ECO:0000256" key="11">
    <source>
        <dbReference type="ARBA" id="ARBA00048679"/>
    </source>
</evidence>
<dbReference type="GeneID" id="5708435"/>
<gene>
    <name evidence="13" type="ordered locus">Cmaq_0498</name>
</gene>
<evidence type="ECO:0000256" key="8">
    <source>
        <dbReference type="ARBA" id="ARBA00022840"/>
    </source>
</evidence>
<dbReference type="HOGENOM" id="CLU_018693_3_3_2"/>
<evidence type="ECO:0000256" key="7">
    <source>
        <dbReference type="ARBA" id="ARBA00022777"/>
    </source>
</evidence>
<evidence type="ECO:0000313" key="14">
    <source>
        <dbReference type="Proteomes" id="UP000001137"/>
    </source>
</evidence>
<evidence type="ECO:0000256" key="3">
    <source>
        <dbReference type="ARBA" id="ARBA00022527"/>
    </source>
</evidence>
<dbReference type="OrthoDB" id="31344at2157"/>
<dbReference type="STRING" id="397948.Cmaq_0498"/>
<dbReference type="GO" id="GO:0005524">
    <property type="term" value="F:ATP binding"/>
    <property type="evidence" value="ECO:0007669"/>
    <property type="project" value="UniProtKB-KW"/>
</dbReference>
<evidence type="ECO:0000259" key="12">
    <source>
        <dbReference type="SMART" id="SM00090"/>
    </source>
</evidence>
<dbReference type="CDD" id="cd05145">
    <property type="entry name" value="RIO1_like"/>
    <property type="match status" value="1"/>
</dbReference>
<evidence type="ECO:0000256" key="4">
    <source>
        <dbReference type="ARBA" id="ARBA00022679"/>
    </source>
</evidence>
<feature type="domain" description="RIO kinase" evidence="12">
    <location>
        <begin position="21"/>
        <end position="253"/>
    </location>
</feature>
<dbReference type="RefSeq" id="WP_012185563.1">
    <property type="nucleotide sequence ID" value="NC_009954.1"/>
</dbReference>
<dbReference type="PANTHER" id="PTHR45723">
    <property type="entry name" value="SERINE/THREONINE-PROTEIN KINASE RIO1"/>
    <property type="match status" value="1"/>
</dbReference>
<protein>
    <recommendedName>
        <fullName evidence="2">non-specific serine/threonine protein kinase</fullName>
        <ecNumber evidence="2">2.7.11.1</ecNumber>
    </recommendedName>
</protein>
<dbReference type="KEGG" id="cma:Cmaq_0498"/>
<evidence type="ECO:0000256" key="10">
    <source>
        <dbReference type="ARBA" id="ARBA00047899"/>
    </source>
</evidence>
<dbReference type="SMART" id="SM00090">
    <property type="entry name" value="RIO"/>
    <property type="match status" value="1"/>
</dbReference>
<keyword evidence="9" id="KW-0460">Magnesium</keyword>
<dbReference type="GO" id="GO:0106310">
    <property type="term" value="F:protein serine kinase activity"/>
    <property type="evidence" value="ECO:0007669"/>
    <property type="project" value="RHEA"/>
</dbReference>
<dbReference type="Gene3D" id="1.10.510.10">
    <property type="entry name" value="Transferase(Phosphotransferase) domain 1"/>
    <property type="match status" value="1"/>
</dbReference>
<comment type="similarity">
    <text evidence="1">Belongs to the protein kinase superfamily. RIO-type Ser/Thr kinase family.</text>
</comment>
<evidence type="ECO:0000313" key="13">
    <source>
        <dbReference type="EMBL" id="ABW01343.1"/>
    </source>
</evidence>
<keyword evidence="3 13" id="KW-0723">Serine/threonine-protein kinase</keyword>
<dbReference type="SUPFAM" id="SSF56112">
    <property type="entry name" value="Protein kinase-like (PK-like)"/>
    <property type="match status" value="1"/>
</dbReference>
<dbReference type="GO" id="GO:0004674">
    <property type="term" value="F:protein serine/threonine kinase activity"/>
    <property type="evidence" value="ECO:0007669"/>
    <property type="project" value="UniProtKB-KW"/>
</dbReference>
<comment type="catalytic activity">
    <reaction evidence="10">
        <text>L-threonyl-[protein] + ATP = O-phospho-L-threonyl-[protein] + ADP + H(+)</text>
        <dbReference type="Rhea" id="RHEA:46608"/>
        <dbReference type="Rhea" id="RHEA-COMP:11060"/>
        <dbReference type="Rhea" id="RHEA-COMP:11605"/>
        <dbReference type="ChEBI" id="CHEBI:15378"/>
        <dbReference type="ChEBI" id="CHEBI:30013"/>
        <dbReference type="ChEBI" id="CHEBI:30616"/>
        <dbReference type="ChEBI" id="CHEBI:61977"/>
        <dbReference type="ChEBI" id="CHEBI:456216"/>
        <dbReference type="EC" id="2.7.11.1"/>
    </reaction>
</comment>
<dbReference type="InterPro" id="IPR018934">
    <property type="entry name" value="RIO_dom"/>
</dbReference>